<reference evidence="10" key="1">
    <citation type="journal article" date="2014" name="PLoS ONE">
        <title>Transcriptome-Based Identification of ABC Transporters in the Western Tarnished Plant Bug Lygus hesperus.</title>
        <authorList>
            <person name="Hull J.J."/>
            <person name="Chaney K."/>
            <person name="Geib S.M."/>
            <person name="Fabrick J.A."/>
            <person name="Brent C.S."/>
            <person name="Walsh D."/>
            <person name="Lavine L.C."/>
        </authorList>
    </citation>
    <scope>NUCLEOTIDE SEQUENCE</scope>
</reference>
<dbReference type="Gene3D" id="1.20.1070.10">
    <property type="entry name" value="Rhodopsin 7-helix transmembrane proteins"/>
    <property type="match status" value="1"/>
</dbReference>
<feature type="transmembrane region" description="Helical" evidence="8">
    <location>
        <begin position="83"/>
        <end position="106"/>
    </location>
</feature>
<dbReference type="CDD" id="cd00637">
    <property type="entry name" value="7tm_classA_rhodopsin-like"/>
    <property type="match status" value="1"/>
</dbReference>
<dbReference type="AlphaFoldDB" id="A0A0A9W859"/>
<evidence type="ECO:0000256" key="6">
    <source>
        <dbReference type="ARBA" id="ARBA00023136"/>
    </source>
</evidence>
<evidence type="ECO:0000256" key="5">
    <source>
        <dbReference type="ARBA" id="ARBA00022989"/>
    </source>
</evidence>
<dbReference type="GO" id="GO:0004930">
    <property type="term" value="F:G protein-coupled receptor activity"/>
    <property type="evidence" value="ECO:0007669"/>
    <property type="project" value="UniProtKB-KW"/>
</dbReference>
<name>A0A0A9W859_LYGHE</name>
<evidence type="ECO:0000256" key="3">
    <source>
        <dbReference type="ARBA" id="ARBA00022475"/>
    </source>
</evidence>
<evidence type="ECO:0000256" key="7">
    <source>
        <dbReference type="RuleBase" id="RU000688"/>
    </source>
</evidence>
<dbReference type="InterPro" id="IPR017452">
    <property type="entry name" value="GPCR_Rhodpsn_7TM"/>
</dbReference>
<evidence type="ECO:0000256" key="8">
    <source>
        <dbReference type="SAM" id="Phobius"/>
    </source>
</evidence>
<evidence type="ECO:0000256" key="2">
    <source>
        <dbReference type="ARBA" id="ARBA00010663"/>
    </source>
</evidence>
<accession>A0A0A9W859</accession>
<comment type="subcellular location">
    <subcellularLocation>
        <location evidence="1">Cell membrane</location>
        <topology evidence="1">Multi-pass membrane protein</topology>
    </subcellularLocation>
</comment>
<keyword evidence="7" id="KW-0297">G-protein coupled receptor</keyword>
<dbReference type="EMBL" id="GBHO01039605">
    <property type="protein sequence ID" value="JAG03999.1"/>
    <property type="molecule type" value="Transcribed_RNA"/>
</dbReference>
<evidence type="ECO:0000313" key="10">
    <source>
        <dbReference type="EMBL" id="JAG03999.1"/>
    </source>
</evidence>
<organism evidence="10">
    <name type="scientific">Lygus hesperus</name>
    <name type="common">Western plant bug</name>
    <dbReference type="NCBI Taxonomy" id="30085"/>
    <lineage>
        <taxon>Eukaryota</taxon>
        <taxon>Metazoa</taxon>
        <taxon>Ecdysozoa</taxon>
        <taxon>Arthropoda</taxon>
        <taxon>Hexapoda</taxon>
        <taxon>Insecta</taxon>
        <taxon>Pterygota</taxon>
        <taxon>Neoptera</taxon>
        <taxon>Paraneoptera</taxon>
        <taxon>Hemiptera</taxon>
        <taxon>Heteroptera</taxon>
        <taxon>Panheteroptera</taxon>
        <taxon>Cimicomorpha</taxon>
        <taxon>Miridae</taxon>
        <taxon>Mirini</taxon>
        <taxon>Lygus</taxon>
    </lineage>
</organism>
<dbReference type="Pfam" id="PF00001">
    <property type="entry name" value="7tm_1"/>
    <property type="match status" value="1"/>
</dbReference>
<evidence type="ECO:0000256" key="1">
    <source>
        <dbReference type="ARBA" id="ARBA00004651"/>
    </source>
</evidence>
<sequence>MMDDSFWHELYVICAECLSVPVFLTNFAVFVSTFVILNSTREDLRIATILLGNIAFADMCMPLSILFGLFVRYRSSLFCAVELGATVTCTLTSMCCIVLIAVDRYFFIVHSIRYDHYMTETRARMLINLSWFLGILFGFVPITMKAIYKTEEQDDCRFVTPENVDVMLIAGAFAFPLLVATFALYMAIYLKARAVSKAMWPAVQKTGVHRLKTRSVIIVFLSSSCFLLTWGPYLVSLMIYGSLCGWNEISERREVCFTLEELMASPLPMLGFLNSFMNPIIFAWWHRPFTNALHEIVCPSRLRKTTRTKSVDVSTITTTS</sequence>
<feature type="transmembrane region" description="Helical" evidence="8">
    <location>
        <begin position="168"/>
        <end position="190"/>
    </location>
</feature>
<dbReference type="PRINTS" id="PR00237">
    <property type="entry name" value="GPCRRHODOPSN"/>
</dbReference>
<keyword evidence="7 10" id="KW-0675">Receptor</keyword>
<dbReference type="PROSITE" id="PS00237">
    <property type="entry name" value="G_PROTEIN_RECEP_F1_1"/>
    <property type="match status" value="1"/>
</dbReference>
<feature type="domain" description="G-protein coupled receptors family 1 profile" evidence="9">
    <location>
        <begin position="28"/>
        <end position="282"/>
    </location>
</feature>
<feature type="transmembrane region" description="Helical" evidence="8">
    <location>
        <begin position="267"/>
        <end position="285"/>
    </location>
</feature>
<comment type="similarity">
    <text evidence="2 7">Belongs to the G-protein coupled receptor 1 family.</text>
</comment>
<keyword evidence="3" id="KW-1003">Cell membrane</keyword>
<keyword evidence="4 7" id="KW-0812">Transmembrane</keyword>
<dbReference type="PANTHER" id="PTHR22750">
    <property type="entry name" value="G-PROTEIN COUPLED RECEPTOR"/>
    <property type="match status" value="1"/>
</dbReference>
<evidence type="ECO:0000256" key="4">
    <source>
        <dbReference type="ARBA" id="ARBA00022692"/>
    </source>
</evidence>
<keyword evidence="6 8" id="KW-0472">Membrane</keyword>
<dbReference type="PROSITE" id="PS50262">
    <property type="entry name" value="G_PROTEIN_RECEP_F1_2"/>
    <property type="match status" value="1"/>
</dbReference>
<protein>
    <submittedName>
        <fullName evidence="10">5-hydroxytryptamine receptor 1B</fullName>
    </submittedName>
</protein>
<feature type="transmembrane region" description="Helical" evidence="8">
    <location>
        <begin position="126"/>
        <end position="148"/>
    </location>
</feature>
<dbReference type="GO" id="GO:0005886">
    <property type="term" value="C:plasma membrane"/>
    <property type="evidence" value="ECO:0007669"/>
    <property type="project" value="UniProtKB-SubCell"/>
</dbReference>
<gene>
    <name evidence="10" type="primary">HTR1B_0</name>
    <name evidence="10" type="ORF">CM83_34515</name>
</gene>
<keyword evidence="7" id="KW-0807">Transducer</keyword>
<proteinExistence type="inferred from homology"/>
<evidence type="ECO:0000259" key="9">
    <source>
        <dbReference type="PROSITE" id="PS50262"/>
    </source>
</evidence>
<feature type="transmembrane region" description="Helical" evidence="8">
    <location>
        <begin position="20"/>
        <end position="37"/>
    </location>
</feature>
<feature type="transmembrane region" description="Helical" evidence="8">
    <location>
        <begin position="211"/>
        <end position="233"/>
    </location>
</feature>
<keyword evidence="5 8" id="KW-1133">Transmembrane helix</keyword>
<dbReference type="SUPFAM" id="SSF81321">
    <property type="entry name" value="Family A G protein-coupled receptor-like"/>
    <property type="match status" value="1"/>
</dbReference>
<dbReference type="InterPro" id="IPR000276">
    <property type="entry name" value="GPCR_Rhodpsn"/>
</dbReference>
<feature type="transmembrane region" description="Helical" evidence="8">
    <location>
        <begin position="49"/>
        <end position="71"/>
    </location>
</feature>
<reference evidence="10" key="2">
    <citation type="submission" date="2014-07" db="EMBL/GenBank/DDBJ databases">
        <authorList>
            <person name="Hull J."/>
        </authorList>
    </citation>
    <scope>NUCLEOTIDE SEQUENCE</scope>
</reference>